<proteinExistence type="predicted"/>
<dbReference type="SUPFAM" id="SSF52266">
    <property type="entry name" value="SGNH hydrolase"/>
    <property type="match status" value="1"/>
</dbReference>
<gene>
    <name evidence="3" type="ORF">SAMN05421771_0878</name>
</gene>
<dbReference type="InterPro" id="IPR036514">
    <property type="entry name" value="SGNH_hydro_sf"/>
</dbReference>
<name>A0A1I6LLB9_9BACT</name>
<feature type="domain" description="SGNH hydrolase-type esterase" evidence="2">
    <location>
        <begin position="284"/>
        <end position="441"/>
    </location>
</feature>
<dbReference type="OrthoDB" id="7985403at2"/>
<protein>
    <submittedName>
        <fullName evidence="3">Lysophospholipase L1</fullName>
    </submittedName>
</protein>
<dbReference type="AlphaFoldDB" id="A0A1I6LLB9"/>
<dbReference type="Pfam" id="PF13472">
    <property type="entry name" value="Lipase_GDSL_2"/>
    <property type="match status" value="1"/>
</dbReference>
<dbReference type="GO" id="GO:0016788">
    <property type="term" value="F:hydrolase activity, acting on ester bonds"/>
    <property type="evidence" value="ECO:0007669"/>
    <property type="project" value="UniProtKB-ARBA"/>
</dbReference>
<dbReference type="RefSeq" id="WP_089836957.1">
    <property type="nucleotide sequence ID" value="NZ_FOZL01000001.1"/>
</dbReference>
<evidence type="ECO:0000259" key="2">
    <source>
        <dbReference type="Pfam" id="PF13472"/>
    </source>
</evidence>
<dbReference type="EMBL" id="FOZL01000001">
    <property type="protein sequence ID" value="SFS04211.1"/>
    <property type="molecule type" value="Genomic_DNA"/>
</dbReference>
<accession>A0A1I6LLB9</accession>
<evidence type="ECO:0000313" key="3">
    <source>
        <dbReference type="EMBL" id="SFS04211.1"/>
    </source>
</evidence>
<dbReference type="STRING" id="474950.SAMN05421771_0878"/>
<feature type="compositionally biased region" description="Pro residues" evidence="1">
    <location>
        <begin position="473"/>
        <end position="504"/>
    </location>
</feature>
<dbReference type="PANTHER" id="PTHR48148:SF3">
    <property type="entry name" value="KERATINOCYTE PROLINE-RICH PROTEIN"/>
    <property type="match status" value="1"/>
</dbReference>
<feature type="region of interest" description="Disordered" evidence="1">
    <location>
        <begin position="468"/>
        <end position="539"/>
    </location>
</feature>
<feature type="region of interest" description="Disordered" evidence="1">
    <location>
        <begin position="58"/>
        <end position="80"/>
    </location>
</feature>
<dbReference type="Proteomes" id="UP000199024">
    <property type="component" value="Unassembled WGS sequence"/>
</dbReference>
<organism evidence="3 4">
    <name type="scientific">Granulicella pectinivorans</name>
    <dbReference type="NCBI Taxonomy" id="474950"/>
    <lineage>
        <taxon>Bacteria</taxon>
        <taxon>Pseudomonadati</taxon>
        <taxon>Acidobacteriota</taxon>
        <taxon>Terriglobia</taxon>
        <taxon>Terriglobales</taxon>
        <taxon>Acidobacteriaceae</taxon>
        <taxon>Granulicella</taxon>
    </lineage>
</organism>
<evidence type="ECO:0000313" key="4">
    <source>
        <dbReference type="Proteomes" id="UP000199024"/>
    </source>
</evidence>
<dbReference type="Gene3D" id="2.60.120.1360">
    <property type="match status" value="1"/>
</dbReference>
<dbReference type="PANTHER" id="PTHR48148">
    <property type="entry name" value="KERATINOCYTE PROLINE-RICH PROTEIN"/>
    <property type="match status" value="1"/>
</dbReference>
<dbReference type="InterPro" id="IPR013830">
    <property type="entry name" value="SGNH_hydro"/>
</dbReference>
<sequence length="539" mass="56715">MKTFPLKTALTFTTAVGILAITHQIAHDKGLSPAIFAEAAHLNLIHHAAKPAPPPAIAAVKPHATGKKPDGTPCPTIPGAHTNPRPISPYFIDDCHTLDPFFAALHDLEQPAKPGAPEVVTVLHYGDSPTTADLITGDVRELLQTRFGDAGRGYLLAAKPWAWYGHRGVDLSDKGWTISTAVGKGKEDVYGLGGASFEGGPGASTHITITKADQSSVEIAYLAKPDGGTLSIQANDTALESVPTSADAKALSWHTVMLPPGTKTVDLKPTGGSVRLYGESFRTGQRGILYDSLGLNGASTSVLSNGFNNAAWAAALQHTQPKLVIINYGTNESGFGAYVDKQYEPTLLHAIQRIRAALPGVPILVMAPMDRGQRSGVDEIKTYDTIPRIIAIQRRIAAEQNCAFFDTFSAMGGDGTMSRWYTGHPRLVAGDLIHPTPQGAAIVANLFVKDLSLAYDRYLGHDAAVSVQVPTQPSTPPAPKPAPPTQAAPSKPSPPPLTVIPKPKPSAAGDPVPSTPAPTPPSPEPVPTTEPKPDPPNQS</sequence>
<reference evidence="3 4" key="1">
    <citation type="submission" date="2016-10" db="EMBL/GenBank/DDBJ databases">
        <authorList>
            <person name="de Groot N.N."/>
        </authorList>
    </citation>
    <scope>NUCLEOTIDE SEQUENCE [LARGE SCALE GENOMIC DNA]</scope>
    <source>
        <strain evidence="3 4">DSM 21001</strain>
    </source>
</reference>
<keyword evidence="4" id="KW-1185">Reference proteome</keyword>
<feature type="compositionally biased region" description="Pro residues" evidence="1">
    <location>
        <begin position="513"/>
        <end position="539"/>
    </location>
</feature>
<evidence type="ECO:0000256" key="1">
    <source>
        <dbReference type="SAM" id="MobiDB-lite"/>
    </source>
</evidence>
<dbReference type="PRINTS" id="PR01217">
    <property type="entry name" value="PRICHEXTENSN"/>
</dbReference>
<dbReference type="Gene3D" id="3.40.50.1110">
    <property type="entry name" value="SGNH hydrolase"/>
    <property type="match status" value="1"/>
</dbReference>